<dbReference type="Proteomes" id="UP001596504">
    <property type="component" value="Unassembled WGS sequence"/>
</dbReference>
<accession>A0ABW2LFT5</accession>
<proteinExistence type="predicted"/>
<gene>
    <name evidence="1" type="ORF">ACFQRI_07855</name>
</gene>
<evidence type="ECO:0000313" key="2">
    <source>
        <dbReference type="Proteomes" id="UP001596504"/>
    </source>
</evidence>
<evidence type="ECO:0008006" key="3">
    <source>
        <dbReference type="Google" id="ProtNLM"/>
    </source>
</evidence>
<comment type="caution">
    <text evidence="1">The sequence shown here is derived from an EMBL/GenBank/DDBJ whole genome shotgun (WGS) entry which is preliminary data.</text>
</comment>
<organism evidence="1 2">
    <name type="scientific">Saccharopolyspora griseoalba</name>
    <dbReference type="NCBI Taxonomy" id="1431848"/>
    <lineage>
        <taxon>Bacteria</taxon>
        <taxon>Bacillati</taxon>
        <taxon>Actinomycetota</taxon>
        <taxon>Actinomycetes</taxon>
        <taxon>Pseudonocardiales</taxon>
        <taxon>Pseudonocardiaceae</taxon>
        <taxon>Saccharopolyspora</taxon>
    </lineage>
</organism>
<evidence type="ECO:0000313" key="1">
    <source>
        <dbReference type="EMBL" id="MFC7341326.1"/>
    </source>
</evidence>
<name>A0ABW2LFT5_9PSEU</name>
<keyword evidence="2" id="KW-1185">Reference proteome</keyword>
<protein>
    <recommendedName>
        <fullName evidence="3">Excalibur calcium-binding domain-containing protein</fullName>
    </recommendedName>
</protein>
<dbReference type="RefSeq" id="WP_380666067.1">
    <property type="nucleotide sequence ID" value="NZ_JBHTCJ010000003.1"/>
</dbReference>
<reference evidence="2" key="1">
    <citation type="journal article" date="2019" name="Int. J. Syst. Evol. Microbiol.">
        <title>The Global Catalogue of Microorganisms (GCM) 10K type strain sequencing project: providing services to taxonomists for standard genome sequencing and annotation.</title>
        <authorList>
            <consortium name="The Broad Institute Genomics Platform"/>
            <consortium name="The Broad Institute Genome Sequencing Center for Infectious Disease"/>
            <person name="Wu L."/>
            <person name="Ma J."/>
        </authorList>
    </citation>
    <scope>NUCLEOTIDE SEQUENCE [LARGE SCALE GENOMIC DNA]</scope>
    <source>
        <strain evidence="2">WLHS5</strain>
    </source>
</reference>
<dbReference type="EMBL" id="JBHTCJ010000003">
    <property type="protein sequence ID" value="MFC7341326.1"/>
    <property type="molecule type" value="Genomic_DNA"/>
</dbReference>
<sequence>MTHDCEVLLERGMTYSGVLGYWGSLGSPQDMDDDRDGWPCETIYGDQNPSAAPPAAETSHDCEVLLGRGMTYPEVLGYWGSLGSPQDMDDDGDGWPCETIYGDQN</sequence>